<dbReference type="Pfam" id="PF06841">
    <property type="entry name" value="Phage_T4_gp19"/>
    <property type="match status" value="1"/>
</dbReference>
<dbReference type="Proteomes" id="UP000004095">
    <property type="component" value="Unassembled WGS sequence"/>
</dbReference>
<name>A1ZC06_MICM2</name>
<dbReference type="NCBIfam" id="TIGR02241">
    <property type="entry name" value="conserved hypothetical phage tail region protein"/>
    <property type="match status" value="1"/>
</dbReference>
<dbReference type="EMBL" id="AAWS01000001">
    <property type="protein sequence ID" value="EAY31808.1"/>
    <property type="molecule type" value="Genomic_DNA"/>
</dbReference>
<dbReference type="eggNOG" id="ENOG50344K0">
    <property type="taxonomic scope" value="Bacteria"/>
</dbReference>
<accession>A1ZC06</accession>
<gene>
    <name evidence="1" type="ORF">M23134_01837</name>
</gene>
<organism evidence="1 2">
    <name type="scientific">Microscilla marina ATCC 23134</name>
    <dbReference type="NCBI Taxonomy" id="313606"/>
    <lineage>
        <taxon>Bacteria</taxon>
        <taxon>Pseudomonadati</taxon>
        <taxon>Bacteroidota</taxon>
        <taxon>Cytophagia</taxon>
        <taxon>Cytophagales</taxon>
        <taxon>Microscillaceae</taxon>
        <taxon>Microscilla</taxon>
    </lineage>
</organism>
<dbReference type="GO" id="GO:0005198">
    <property type="term" value="F:structural molecule activity"/>
    <property type="evidence" value="ECO:0007669"/>
    <property type="project" value="InterPro"/>
</dbReference>
<dbReference type="RefSeq" id="WP_002692497.1">
    <property type="nucleotide sequence ID" value="NZ_AAWS01000001.1"/>
</dbReference>
<dbReference type="InterPro" id="IPR011747">
    <property type="entry name" value="CHP02241"/>
</dbReference>
<dbReference type="PANTHER" id="PTHR38009">
    <property type="entry name" value="CONSERVED HYPOTHETICAL PHAGE TAIL PROTEIN"/>
    <property type="match status" value="1"/>
</dbReference>
<protein>
    <submittedName>
        <fullName evidence="1">Afp1</fullName>
    </submittedName>
</protein>
<reference evidence="1 2" key="1">
    <citation type="submission" date="2007-01" db="EMBL/GenBank/DDBJ databases">
        <authorList>
            <person name="Haygood M."/>
            <person name="Podell S."/>
            <person name="Anderson C."/>
            <person name="Hopkinson B."/>
            <person name="Roe K."/>
            <person name="Barbeau K."/>
            <person name="Gaasterland T."/>
            <person name="Ferriera S."/>
            <person name="Johnson J."/>
            <person name="Kravitz S."/>
            <person name="Beeson K."/>
            <person name="Sutton G."/>
            <person name="Rogers Y.-H."/>
            <person name="Friedman R."/>
            <person name="Frazier M."/>
            <person name="Venter J.C."/>
        </authorList>
    </citation>
    <scope>NUCLEOTIDE SEQUENCE [LARGE SCALE GENOMIC DNA]</scope>
    <source>
        <strain evidence="1 2">ATCC 23134</strain>
    </source>
</reference>
<dbReference type="PANTHER" id="PTHR38009:SF1">
    <property type="entry name" value="CONSERVED HYPOTHETICAL PHAGE TAIL PROTEIN"/>
    <property type="match status" value="1"/>
</dbReference>
<sequence>MAISKKDIAANYPLPAYNYRVQIGAESYGFAKVSGLSLKYDTVSYRHGFSFAEGTHHLLGILQPVNLSLQRGVVRQGSLLLAWISTPIQQDITVNLCDEDGKPQVSWWVQNALPTAYEAGDFDVNTQEVAIETLSLVSDNMRVTYHQSGQTGGAKGNIFSDLF</sequence>
<evidence type="ECO:0000313" key="2">
    <source>
        <dbReference type="Proteomes" id="UP000004095"/>
    </source>
</evidence>
<dbReference type="AlphaFoldDB" id="A1ZC06"/>
<comment type="caution">
    <text evidence="1">The sequence shown here is derived from an EMBL/GenBank/DDBJ whole genome shotgun (WGS) entry which is preliminary data.</text>
</comment>
<dbReference type="InterPro" id="IPR010667">
    <property type="entry name" value="Phage_T4_Gp19"/>
</dbReference>
<keyword evidence="2" id="KW-1185">Reference proteome</keyword>
<dbReference type="OrthoDB" id="73314at2"/>
<proteinExistence type="predicted"/>
<evidence type="ECO:0000313" key="1">
    <source>
        <dbReference type="EMBL" id="EAY31808.1"/>
    </source>
</evidence>